<comment type="caution">
    <text evidence="2">The sequence shown here is derived from an EMBL/GenBank/DDBJ whole genome shotgun (WGS) entry which is preliminary data.</text>
</comment>
<organism evidence="2 3">
    <name type="scientific">Halococcus hamelinensis 100A6</name>
    <dbReference type="NCBI Taxonomy" id="1132509"/>
    <lineage>
        <taxon>Archaea</taxon>
        <taxon>Methanobacteriati</taxon>
        <taxon>Methanobacteriota</taxon>
        <taxon>Stenosarchaea group</taxon>
        <taxon>Halobacteria</taxon>
        <taxon>Halobacteriales</taxon>
        <taxon>Halococcaceae</taxon>
        <taxon>Halococcus</taxon>
    </lineage>
</organism>
<dbReference type="OrthoDB" id="214213at2157"/>
<proteinExistence type="predicted"/>
<evidence type="ECO:0000313" key="2">
    <source>
        <dbReference type="EMBL" id="EMA39010.1"/>
    </source>
</evidence>
<dbReference type="eggNOG" id="ENOG502N5IY">
    <property type="taxonomic scope" value="Archaea"/>
</dbReference>
<reference evidence="2 3" key="1">
    <citation type="journal article" date="2014" name="PLoS Genet.">
        <title>Phylogenetically driven sequencing of extremely halophilic archaea reveals strategies for static and dynamic osmo-response.</title>
        <authorList>
            <person name="Becker E.A."/>
            <person name="Seitzer P.M."/>
            <person name="Tritt A."/>
            <person name="Larsen D."/>
            <person name="Krusor M."/>
            <person name="Yao A.I."/>
            <person name="Wu D."/>
            <person name="Madern D."/>
            <person name="Eisen J.A."/>
            <person name="Darling A.E."/>
            <person name="Facciotti M.T."/>
        </authorList>
    </citation>
    <scope>NUCLEOTIDE SEQUENCE [LARGE SCALE GENOMIC DNA]</scope>
    <source>
        <strain evidence="2 3">100A6</strain>
    </source>
</reference>
<dbReference type="AlphaFoldDB" id="M0M3T7"/>
<name>M0M3T7_9EURY</name>
<dbReference type="RefSeq" id="WP_007692540.1">
    <property type="nucleotide sequence ID" value="NZ_AJRK01000417.1"/>
</dbReference>
<evidence type="ECO:0000313" key="3">
    <source>
        <dbReference type="Proteomes" id="UP000011566"/>
    </source>
</evidence>
<feature type="region of interest" description="Disordered" evidence="1">
    <location>
        <begin position="19"/>
        <end position="44"/>
    </location>
</feature>
<dbReference type="EMBL" id="AOMB01000022">
    <property type="protein sequence ID" value="EMA39010.1"/>
    <property type="molecule type" value="Genomic_DNA"/>
</dbReference>
<keyword evidence="3" id="KW-1185">Reference proteome</keyword>
<dbReference type="Proteomes" id="UP000011566">
    <property type="component" value="Unassembled WGS sequence"/>
</dbReference>
<gene>
    <name evidence="2" type="ORF">C447_07633</name>
</gene>
<protein>
    <submittedName>
        <fullName evidence="2">Uncharacterized protein</fullName>
    </submittedName>
</protein>
<dbReference type="PATRIC" id="fig|1132509.6.peg.1727"/>
<accession>M0M3T7</accession>
<sequence>MGWERRLPPVAEDALELLSAAAEDSTEPDSGEGSEAGRSSGDFTKDEATAVLVADEGFTEADAEHALEVLFQRGHIYYVGDDVYITPTDD</sequence>
<evidence type="ECO:0000256" key="1">
    <source>
        <dbReference type="SAM" id="MobiDB-lite"/>
    </source>
</evidence>